<keyword evidence="11" id="KW-0407">Ion channel</keyword>
<keyword evidence="7 12" id="KW-0472">Membrane</keyword>
<evidence type="ECO:0000256" key="13">
    <source>
        <dbReference type="SAM" id="SignalP"/>
    </source>
</evidence>
<keyword evidence="3" id="KW-1003">Cell membrane</keyword>
<keyword evidence="6" id="KW-0406">Ion transport</keyword>
<keyword evidence="8" id="KW-0675">Receptor</keyword>
<keyword evidence="10" id="KW-1071">Ligand-gated ion channel</keyword>
<feature type="transmembrane region" description="Helical" evidence="12">
    <location>
        <begin position="401"/>
        <end position="422"/>
    </location>
</feature>
<proteinExistence type="predicted"/>
<dbReference type="InterPro" id="IPR052192">
    <property type="entry name" value="Insect_Ionotropic_Sensory_Rcpt"/>
</dbReference>
<dbReference type="InterPro" id="IPR019594">
    <property type="entry name" value="Glu/Gly-bd"/>
</dbReference>
<dbReference type="GO" id="GO:0005886">
    <property type="term" value="C:plasma membrane"/>
    <property type="evidence" value="ECO:0007669"/>
    <property type="project" value="UniProtKB-SubCell"/>
</dbReference>
<evidence type="ECO:0000256" key="9">
    <source>
        <dbReference type="ARBA" id="ARBA00023180"/>
    </source>
</evidence>
<evidence type="ECO:0000259" key="14">
    <source>
        <dbReference type="SMART" id="SM00918"/>
    </source>
</evidence>
<dbReference type="AlphaFoldDB" id="A0A2Y9D4M1"/>
<accession>A0A2Y9D4M1</accession>
<evidence type="ECO:0000256" key="8">
    <source>
        <dbReference type="ARBA" id="ARBA00023170"/>
    </source>
</evidence>
<feature type="domain" description="Ionotropic glutamate receptor L-glutamate and glycine-binding" evidence="14">
    <location>
        <begin position="215"/>
        <end position="274"/>
    </location>
</feature>
<dbReference type="PANTHER" id="PTHR42643:SF38">
    <property type="entry name" value="IONOTROPIC RECEPTOR 100A"/>
    <property type="match status" value="1"/>
</dbReference>
<evidence type="ECO:0000256" key="1">
    <source>
        <dbReference type="ARBA" id="ARBA00004651"/>
    </source>
</evidence>
<dbReference type="PANTHER" id="PTHR42643">
    <property type="entry name" value="IONOTROPIC RECEPTOR 20A-RELATED"/>
    <property type="match status" value="1"/>
</dbReference>
<keyword evidence="4 12" id="KW-0812">Transmembrane</keyword>
<organism evidence="15 16">
    <name type="scientific">Stomoxys calcitrans</name>
    <name type="common">Stable fly</name>
    <name type="synonym">Conops calcitrans</name>
    <dbReference type="NCBI Taxonomy" id="35570"/>
    <lineage>
        <taxon>Eukaryota</taxon>
        <taxon>Metazoa</taxon>
        <taxon>Ecdysozoa</taxon>
        <taxon>Arthropoda</taxon>
        <taxon>Hexapoda</taxon>
        <taxon>Insecta</taxon>
        <taxon>Pterygota</taxon>
        <taxon>Neoptera</taxon>
        <taxon>Endopterygota</taxon>
        <taxon>Diptera</taxon>
        <taxon>Brachycera</taxon>
        <taxon>Muscomorpha</taxon>
        <taxon>Muscoidea</taxon>
        <taxon>Muscidae</taxon>
        <taxon>Stomoxys</taxon>
    </lineage>
</organism>
<dbReference type="VEuPathDB" id="VectorBase:SCAU016916"/>
<keyword evidence="9" id="KW-0325">Glycoprotein</keyword>
<dbReference type="Proteomes" id="UP000095300">
    <property type="component" value="Unassembled WGS sequence"/>
</dbReference>
<evidence type="ECO:0000256" key="4">
    <source>
        <dbReference type="ARBA" id="ARBA00022692"/>
    </source>
</evidence>
<dbReference type="SMART" id="SM00918">
    <property type="entry name" value="Lig_chan-Glu_bd"/>
    <property type="match status" value="1"/>
</dbReference>
<reference evidence="15" key="1">
    <citation type="submission" date="2020-05" db="UniProtKB">
        <authorList>
            <consortium name="EnsemblMetazoa"/>
        </authorList>
    </citation>
    <scope>IDENTIFICATION</scope>
    <source>
        <strain evidence="15">USDA</strain>
    </source>
</reference>
<feature type="signal peptide" evidence="13">
    <location>
        <begin position="1"/>
        <end position="19"/>
    </location>
</feature>
<evidence type="ECO:0000256" key="12">
    <source>
        <dbReference type="SAM" id="Phobius"/>
    </source>
</evidence>
<protein>
    <recommendedName>
        <fullName evidence="14">Ionotropic glutamate receptor L-glutamate and glycine-binding domain-containing protein</fullName>
    </recommendedName>
</protein>
<evidence type="ECO:0000256" key="10">
    <source>
        <dbReference type="ARBA" id="ARBA00023286"/>
    </source>
</evidence>
<evidence type="ECO:0000313" key="15">
    <source>
        <dbReference type="EnsemblMetazoa" id="SCAU016916-PA"/>
    </source>
</evidence>
<evidence type="ECO:0000256" key="11">
    <source>
        <dbReference type="ARBA" id="ARBA00023303"/>
    </source>
</evidence>
<keyword evidence="16" id="KW-1185">Reference proteome</keyword>
<evidence type="ECO:0000256" key="6">
    <source>
        <dbReference type="ARBA" id="ARBA00023065"/>
    </source>
</evidence>
<name>A0A2Y9D4M1_STOCA</name>
<dbReference type="STRING" id="35570.A0A2Y9D4M1"/>
<dbReference type="SUPFAM" id="SSF53850">
    <property type="entry name" value="Periplasmic binding protein-like II"/>
    <property type="match status" value="1"/>
</dbReference>
<dbReference type="FunFam" id="3.40.190.10:FF:000289">
    <property type="entry name" value="Ionotropic receptor 10a"/>
    <property type="match status" value="1"/>
</dbReference>
<evidence type="ECO:0000256" key="2">
    <source>
        <dbReference type="ARBA" id="ARBA00022448"/>
    </source>
</evidence>
<keyword evidence="5 12" id="KW-1133">Transmembrane helix</keyword>
<evidence type="ECO:0000256" key="7">
    <source>
        <dbReference type="ARBA" id="ARBA00023136"/>
    </source>
</evidence>
<dbReference type="EnsemblMetazoa" id="SCAU016916-RA">
    <property type="protein sequence ID" value="SCAU016916-PA"/>
    <property type="gene ID" value="SCAU016916"/>
</dbReference>
<evidence type="ECO:0000256" key="3">
    <source>
        <dbReference type="ARBA" id="ARBA00022475"/>
    </source>
</evidence>
<evidence type="ECO:0000256" key="5">
    <source>
        <dbReference type="ARBA" id="ARBA00022989"/>
    </source>
</evidence>
<dbReference type="GO" id="GO:0015276">
    <property type="term" value="F:ligand-gated monoatomic ion channel activity"/>
    <property type="evidence" value="ECO:0007669"/>
    <property type="project" value="InterPro"/>
</dbReference>
<comment type="subcellular location">
    <subcellularLocation>
        <location evidence="1">Cell membrane</location>
        <topology evidence="1">Multi-pass membrane protein</topology>
    </subcellularLocation>
</comment>
<feature type="transmembrane region" description="Helical" evidence="12">
    <location>
        <begin position="318"/>
        <end position="347"/>
    </location>
</feature>
<dbReference type="Gene3D" id="3.40.190.10">
    <property type="entry name" value="Periplasmic binding protein-like II"/>
    <property type="match status" value="1"/>
</dbReference>
<keyword evidence="2" id="KW-0813">Transport</keyword>
<sequence>MFFIYSYLVFATFLINCRTLNGMIDSEDDKPWSLFDTWLSKPLVHIPHLQLKLRSANYLEDIENPYIIWFLRHTQIPYTLSTYELMKRNNLIALKSPIDDYNYVIVTSMQDMRSTIQYFAQKSGTYFYVVADDDVNYQELQDICHTLWTNSRILFQLFLTSSGVLIYDPFHENESGDYGKIIVYKGEQTIENTLFNDMRGYPLRIQIFQSVYSRPVVNEETKKVEYAEGLDGRVAEILQQRMNFTMNFMEPDKDYFGERLPNGSYNGAIGSILDNSIDICFTGFFVKDYFTRDISFSVAMYEDNLCIYIRKAQRVPDYLLPIFAVHFNVWIGFIGIAFLLSLIWAMLRGLTLALNIYSYNSLTENLRKPLRYQYPRILIDTWVAWVRVSLNQYPMFKSERVLVVSFCLVSVIFGAIFECSLASSHIEPLYFKDINSLQELNNTGLPILYRHASMKDDLFVGETSPLYASLNRKTIHMPDRKYNILMEIVKTGQLAGVNRYNSLMLESLDLIITKKIWIIQEFPKRYSISYVWHRNAPWEETLNNLLLKFSQAGIIQKFEHDMDLEAKMNLIKYQLIGDNAIFRILTVKDLQLAFYVVTIGNMLATLSWIFEKVVFALQHRSKK</sequence>
<evidence type="ECO:0000313" key="16">
    <source>
        <dbReference type="Proteomes" id="UP000095300"/>
    </source>
</evidence>
<keyword evidence="13" id="KW-0732">Signal</keyword>
<feature type="chain" id="PRO_5015856253" description="Ionotropic glutamate receptor L-glutamate and glycine-binding domain-containing protein" evidence="13">
    <location>
        <begin position="20"/>
        <end position="623"/>
    </location>
</feature>
<feature type="transmembrane region" description="Helical" evidence="12">
    <location>
        <begin position="592"/>
        <end position="610"/>
    </location>
</feature>